<gene>
    <name evidence="2" type="ORF">PPRIM_AZ9-3.1.T0690053</name>
</gene>
<evidence type="ECO:0000313" key="2">
    <source>
        <dbReference type="EMBL" id="CAD8082987.1"/>
    </source>
</evidence>
<dbReference type="PANTHER" id="PTHR42852">
    <property type="entry name" value="THIOL:DISULFIDE INTERCHANGE PROTEIN DSBE"/>
    <property type="match status" value="1"/>
</dbReference>
<feature type="domain" description="Thioredoxin-like fold" evidence="1">
    <location>
        <begin position="126"/>
        <end position="222"/>
    </location>
</feature>
<proteinExistence type="predicted"/>
<sequence>MSQEQPVDLQILNKVRHLIPESFKIERQKKWEVLKRKGLVQKILLKSSNRFKLEQTAKYDEFCDALDQATYGNNMDVIKQFEFFKESIKPKIKAGFQFGTINGVESLDLNTFETKKGNFKTKQGSTDLIVFWSSENEKSTRTLNELNTWLSQNQNLKLQINPIAVSLDDDSNNFKNHLKTNQLTQFQHYRYSLGWDSSNAFQRAMELNYLPKIAVVGKENQVIEVTRKAREVENIIKTYWEAGSESEDEGKYRELLDQQTFRFIKKALTQQISDLLSQNKSFAKSDFIRLSLTKCYKIAQDGSKEIVERSHLKVSYEVSVQSTQTIKLFLNNVTAVLGKDNVQVKRSIVKDPKGMLDMITSGFQDVLKKNYKVIQEYTIRSEYFNYVHEKEEFQPDVQVISKKSIQNLTFKEYQTIYSQVLPIFKKYQQEIDDSDDDSDNDEEQEEDKRLIFDRVNELTDCLKSGLELSLGQPFQTIQNYHPFGKDQVIDIEHKDDQVLIVMYWDDNQQCNRQFTQILKVLLVNEEKYKDKIRFVALSKHKQETYELFFLKNQGIEEVIEFYFPKEENQADQVQYNVKSFPHFIVIDKVGSIRIQSQIEDLESILTSYIEESIESLNQKGPLNDDEYSEITQFLYSDARKKLSQLNNKRQFQLSFIFKEIDQGEKVVRFAPIIQYTIREGKQKYLDTFLALLNKVVPLSNFQINQTVQRTLNLLFPGKACKLCQNELNDQTQQYYSPFSDEFYCVKCAEVVDTKAAGYKKFRVQDNLIFFNAPLVDKSVLNDIDVYRLGNNQKVKRGEQYTQNHALDCNGCDGDVKGFRYIALNCLPGKLTDLALVDFCQDCFNQIRTGGPRLEKIVKRTKIYGYNPSMLLLRIPFYMGYYDY</sequence>
<dbReference type="AlphaFoldDB" id="A0A8S1MPL0"/>
<feature type="domain" description="Thioredoxin-like fold" evidence="1">
    <location>
        <begin position="497"/>
        <end position="592"/>
    </location>
</feature>
<accession>A0A8S1MPL0</accession>
<evidence type="ECO:0000313" key="3">
    <source>
        <dbReference type="Proteomes" id="UP000688137"/>
    </source>
</evidence>
<dbReference type="EMBL" id="CAJJDM010000072">
    <property type="protein sequence ID" value="CAD8082987.1"/>
    <property type="molecule type" value="Genomic_DNA"/>
</dbReference>
<name>A0A8S1MPL0_PARPR</name>
<comment type="caution">
    <text evidence="2">The sequence shown here is derived from an EMBL/GenBank/DDBJ whole genome shotgun (WGS) entry which is preliminary data.</text>
</comment>
<protein>
    <recommendedName>
        <fullName evidence="1">Thioredoxin-like fold domain-containing protein</fullName>
    </recommendedName>
</protein>
<keyword evidence="3" id="KW-1185">Reference proteome</keyword>
<dbReference type="OMA" id="YTIRSEY"/>
<evidence type="ECO:0000259" key="1">
    <source>
        <dbReference type="Pfam" id="PF13905"/>
    </source>
</evidence>
<dbReference type="Pfam" id="PF13905">
    <property type="entry name" value="Thioredoxin_8"/>
    <property type="match status" value="2"/>
</dbReference>
<dbReference type="InterPro" id="IPR012336">
    <property type="entry name" value="Thioredoxin-like_fold"/>
</dbReference>
<dbReference type="PANTHER" id="PTHR42852:SF18">
    <property type="entry name" value="CHROMOSOME UNDETERMINED SCAFFOLD_47, WHOLE GENOME SHOTGUN SEQUENCE"/>
    <property type="match status" value="1"/>
</dbReference>
<dbReference type="Proteomes" id="UP000688137">
    <property type="component" value="Unassembled WGS sequence"/>
</dbReference>
<reference evidence="2" key="1">
    <citation type="submission" date="2021-01" db="EMBL/GenBank/DDBJ databases">
        <authorList>
            <consortium name="Genoscope - CEA"/>
            <person name="William W."/>
        </authorList>
    </citation>
    <scope>NUCLEOTIDE SEQUENCE</scope>
</reference>
<dbReference type="InterPro" id="IPR050553">
    <property type="entry name" value="Thioredoxin_ResA/DsbE_sf"/>
</dbReference>
<organism evidence="2 3">
    <name type="scientific">Paramecium primaurelia</name>
    <dbReference type="NCBI Taxonomy" id="5886"/>
    <lineage>
        <taxon>Eukaryota</taxon>
        <taxon>Sar</taxon>
        <taxon>Alveolata</taxon>
        <taxon>Ciliophora</taxon>
        <taxon>Intramacronucleata</taxon>
        <taxon>Oligohymenophorea</taxon>
        <taxon>Peniculida</taxon>
        <taxon>Parameciidae</taxon>
        <taxon>Paramecium</taxon>
    </lineage>
</organism>